<proteinExistence type="predicted"/>
<keyword evidence="2" id="KW-1185">Reference proteome</keyword>
<evidence type="ECO:0000313" key="2">
    <source>
        <dbReference type="Proteomes" id="UP001153148"/>
    </source>
</evidence>
<feature type="non-terminal residue" evidence="1">
    <location>
        <position position="160"/>
    </location>
</feature>
<dbReference type="Proteomes" id="UP001153148">
    <property type="component" value="Unassembled WGS sequence"/>
</dbReference>
<sequence length="160" mass="17742">MDCRAVQAVERVGGAACAGAEERDKGRLNSEGQQVLTARNIWEKAHGERHGMASQPTKVSFRANKNRWITETVDGASYRTGLVEKIILFYLNNFYSSITKNTWSCEIHCLTPHQHILCNIPGEVIKLNPVVGEAIRDVTACTYVYNLGCHESSSELGCTK</sequence>
<organism evidence="1 2">
    <name type="scientific">Timema podura</name>
    <name type="common">Walking stick</name>
    <dbReference type="NCBI Taxonomy" id="61482"/>
    <lineage>
        <taxon>Eukaryota</taxon>
        <taxon>Metazoa</taxon>
        <taxon>Ecdysozoa</taxon>
        <taxon>Arthropoda</taxon>
        <taxon>Hexapoda</taxon>
        <taxon>Insecta</taxon>
        <taxon>Pterygota</taxon>
        <taxon>Neoptera</taxon>
        <taxon>Polyneoptera</taxon>
        <taxon>Phasmatodea</taxon>
        <taxon>Timematodea</taxon>
        <taxon>Timematoidea</taxon>
        <taxon>Timematidae</taxon>
        <taxon>Timema</taxon>
    </lineage>
</organism>
<dbReference type="EMBL" id="CAJPIN010000102">
    <property type="protein sequence ID" value="CAG2053042.1"/>
    <property type="molecule type" value="Genomic_DNA"/>
</dbReference>
<protein>
    <submittedName>
        <fullName evidence="1">Uncharacterized protein</fullName>
    </submittedName>
</protein>
<comment type="caution">
    <text evidence="1">The sequence shown here is derived from an EMBL/GenBank/DDBJ whole genome shotgun (WGS) entry which is preliminary data.</text>
</comment>
<evidence type="ECO:0000313" key="1">
    <source>
        <dbReference type="EMBL" id="CAG2053042.1"/>
    </source>
</evidence>
<name>A0ABN7NE03_TIMPD</name>
<reference evidence="1" key="1">
    <citation type="submission" date="2021-03" db="EMBL/GenBank/DDBJ databases">
        <authorList>
            <person name="Tran Van P."/>
        </authorList>
    </citation>
    <scope>NUCLEOTIDE SEQUENCE</scope>
</reference>
<gene>
    <name evidence="1" type="ORF">TPAB3V08_LOCUS133</name>
</gene>
<accession>A0ABN7NE03</accession>